<proteinExistence type="predicted"/>
<feature type="transmembrane region" description="Helical" evidence="1">
    <location>
        <begin position="35"/>
        <end position="55"/>
    </location>
</feature>
<gene>
    <name evidence="2" type="ORF">A3H15_00560</name>
</gene>
<protein>
    <recommendedName>
        <fullName evidence="4">DUF2061 domain-containing protein</fullName>
    </recommendedName>
</protein>
<keyword evidence="1" id="KW-1133">Transmembrane helix</keyword>
<evidence type="ECO:0000313" key="2">
    <source>
        <dbReference type="EMBL" id="OGG86814.1"/>
    </source>
</evidence>
<feature type="transmembrane region" description="Helical" evidence="1">
    <location>
        <begin position="9"/>
        <end position="29"/>
    </location>
</feature>
<name>A0A1F6FLS8_9BACT</name>
<reference evidence="2 3" key="1">
    <citation type="journal article" date="2016" name="Nat. Commun.">
        <title>Thousands of microbial genomes shed light on interconnected biogeochemical processes in an aquifer system.</title>
        <authorList>
            <person name="Anantharaman K."/>
            <person name="Brown C.T."/>
            <person name="Hug L.A."/>
            <person name="Sharon I."/>
            <person name="Castelle C.J."/>
            <person name="Probst A.J."/>
            <person name="Thomas B.C."/>
            <person name="Singh A."/>
            <person name="Wilkins M.J."/>
            <person name="Karaoz U."/>
            <person name="Brodie E.L."/>
            <person name="Williams K.H."/>
            <person name="Hubbard S.S."/>
            <person name="Banfield J.F."/>
        </authorList>
    </citation>
    <scope>NUCLEOTIDE SEQUENCE [LARGE SCALE GENOMIC DNA]</scope>
</reference>
<accession>A0A1F6FLS8</accession>
<keyword evidence="1" id="KW-0812">Transmembrane</keyword>
<keyword evidence="1" id="KW-0472">Membrane</keyword>
<evidence type="ECO:0000256" key="1">
    <source>
        <dbReference type="SAM" id="Phobius"/>
    </source>
</evidence>
<evidence type="ECO:0008006" key="4">
    <source>
        <dbReference type="Google" id="ProtNLM"/>
    </source>
</evidence>
<dbReference type="EMBL" id="MFMO01000042">
    <property type="protein sequence ID" value="OGG86814.1"/>
    <property type="molecule type" value="Genomic_DNA"/>
</dbReference>
<organism evidence="2 3">
    <name type="scientific">Candidatus Kaiserbacteria bacterium RIFCSPLOWO2_12_FULL_50_28</name>
    <dbReference type="NCBI Taxonomy" id="1798527"/>
    <lineage>
        <taxon>Bacteria</taxon>
        <taxon>Candidatus Kaiseribacteriota</taxon>
    </lineage>
</organism>
<dbReference type="AlphaFoldDB" id="A0A1F6FLS8"/>
<sequence length="84" mass="9813">MRNRVVRSFLVSLEWRAIAFVITNVFFWITTGHFWKAAGLALLLQLILFVAYLIWHLCRNELGTPPIPSFITRRPRARSRISDA</sequence>
<comment type="caution">
    <text evidence="2">The sequence shown here is derived from an EMBL/GenBank/DDBJ whole genome shotgun (WGS) entry which is preliminary data.</text>
</comment>
<dbReference type="Proteomes" id="UP000177968">
    <property type="component" value="Unassembled WGS sequence"/>
</dbReference>
<evidence type="ECO:0000313" key="3">
    <source>
        <dbReference type="Proteomes" id="UP000177968"/>
    </source>
</evidence>